<dbReference type="InterPro" id="IPR027417">
    <property type="entry name" value="P-loop_NTPase"/>
</dbReference>
<accession>A0A3E2DES6</accession>
<comment type="subcellular location">
    <subcellularLocation>
        <location evidence="5 7">Cytoplasm</location>
    </subcellularLocation>
</comment>
<comment type="caution">
    <text evidence="8">The sequence shown here is derived from an EMBL/GenBank/DDBJ whole genome shotgun (WGS) entry which is preliminary data.</text>
</comment>
<feature type="binding site" evidence="5">
    <location>
        <position position="172"/>
    </location>
    <ligand>
        <name>ATP</name>
        <dbReference type="ChEBI" id="CHEBI:30616"/>
    </ligand>
</feature>
<comment type="caution">
    <text evidence="5">Lacks conserved residue(s) required for the propagation of feature annotation.</text>
</comment>
<dbReference type="Proteomes" id="UP000259211">
    <property type="component" value="Unassembled WGS sequence"/>
</dbReference>
<dbReference type="InterPro" id="IPR033690">
    <property type="entry name" value="Adenylat_kinase_CS"/>
</dbReference>
<dbReference type="CDD" id="cd01428">
    <property type="entry name" value="ADK"/>
    <property type="match status" value="1"/>
</dbReference>
<dbReference type="PRINTS" id="PR00094">
    <property type="entry name" value="ADENYLTKNASE"/>
</dbReference>
<dbReference type="AlphaFoldDB" id="A0A3E2DES6"/>
<evidence type="ECO:0000256" key="3">
    <source>
        <dbReference type="ARBA" id="ARBA00022741"/>
    </source>
</evidence>
<comment type="catalytic activity">
    <reaction evidence="5 7">
        <text>AMP + ATP = 2 ADP</text>
        <dbReference type="Rhea" id="RHEA:12973"/>
        <dbReference type="ChEBI" id="CHEBI:30616"/>
        <dbReference type="ChEBI" id="CHEBI:456215"/>
        <dbReference type="ChEBI" id="CHEBI:456216"/>
        <dbReference type="EC" id="2.7.4.3"/>
    </reaction>
</comment>
<dbReference type="GO" id="GO:0005737">
    <property type="term" value="C:cytoplasm"/>
    <property type="evidence" value="ECO:0007669"/>
    <property type="project" value="UniProtKB-SubCell"/>
</dbReference>
<comment type="pathway">
    <text evidence="5">Purine metabolism; AMP biosynthesis via salvage pathway; AMP from ADP: step 1/1.</text>
</comment>
<keyword evidence="5 7" id="KW-0067">ATP-binding</keyword>
<dbReference type="NCBIfam" id="NF011105">
    <property type="entry name" value="PRK14532.1"/>
    <property type="match status" value="1"/>
</dbReference>
<proteinExistence type="inferred from homology"/>
<name>A0A3E2DES6_9ACTN</name>
<dbReference type="Gene3D" id="3.40.50.300">
    <property type="entry name" value="P-loop containing nucleotide triphosphate hydrolases"/>
    <property type="match status" value="1"/>
</dbReference>
<dbReference type="NCBIfam" id="NF011104">
    <property type="entry name" value="PRK14531.1"/>
    <property type="match status" value="1"/>
</dbReference>
<evidence type="ECO:0000256" key="2">
    <source>
        <dbReference type="ARBA" id="ARBA00022727"/>
    </source>
</evidence>
<dbReference type="EC" id="2.7.4.3" evidence="5 7"/>
<dbReference type="UniPathway" id="UPA00588">
    <property type="reaction ID" value="UER00649"/>
</dbReference>
<protein>
    <recommendedName>
        <fullName evidence="5 7">Adenylate kinase</fullName>
        <shortName evidence="5">AK</shortName>
        <ecNumber evidence="5 7">2.7.4.3</ecNumber>
    </recommendedName>
    <alternativeName>
        <fullName evidence="5">ATP-AMP transphosphorylase</fullName>
    </alternativeName>
    <alternativeName>
        <fullName evidence="5">ATP:AMP phosphotransferase</fullName>
    </alternativeName>
    <alternativeName>
        <fullName evidence="5">Adenylate monophosphate kinase</fullName>
    </alternativeName>
</protein>
<reference evidence="8 9" key="1">
    <citation type="submission" date="2017-07" db="EMBL/GenBank/DDBJ databases">
        <authorList>
            <person name="Sun Z.S."/>
            <person name="Albrecht U."/>
            <person name="Echele G."/>
            <person name="Lee C.C."/>
        </authorList>
    </citation>
    <scope>NUCLEOTIDE SEQUENCE [LARGE SCALE GENOMIC DNA]</scope>
    <source>
        <strain evidence="8 9">P16-029</strain>
    </source>
</reference>
<organism evidence="8 9">
    <name type="scientific">Cutibacterium avidum</name>
    <dbReference type="NCBI Taxonomy" id="33010"/>
    <lineage>
        <taxon>Bacteria</taxon>
        <taxon>Bacillati</taxon>
        <taxon>Actinomycetota</taxon>
        <taxon>Actinomycetes</taxon>
        <taxon>Propionibacteriales</taxon>
        <taxon>Propionibacteriaceae</taxon>
        <taxon>Cutibacterium</taxon>
    </lineage>
</organism>
<feature type="binding site" evidence="5">
    <location>
        <position position="127"/>
    </location>
    <ligand>
        <name>ATP</name>
        <dbReference type="ChEBI" id="CHEBI:30616"/>
    </ligand>
</feature>
<dbReference type="NCBIfam" id="NF011101">
    <property type="entry name" value="PRK14528.1"/>
    <property type="match status" value="1"/>
</dbReference>
<dbReference type="HAMAP" id="MF_00235">
    <property type="entry name" value="Adenylate_kinase_Adk"/>
    <property type="match status" value="1"/>
</dbReference>
<evidence type="ECO:0000256" key="4">
    <source>
        <dbReference type="ARBA" id="ARBA00022777"/>
    </source>
</evidence>
<dbReference type="PANTHER" id="PTHR23359">
    <property type="entry name" value="NUCLEOTIDE KINASE"/>
    <property type="match status" value="1"/>
</dbReference>
<keyword evidence="5" id="KW-0963">Cytoplasm</keyword>
<comment type="function">
    <text evidence="5">Catalyzes the reversible transfer of the terminal phosphate group between ATP and AMP. Plays an important role in cellular energy homeostasis and in adenine nucleotide metabolism.</text>
</comment>
<dbReference type="EMBL" id="NOWI01000006">
    <property type="protein sequence ID" value="RFT43860.1"/>
    <property type="molecule type" value="Genomic_DNA"/>
</dbReference>
<feature type="binding site" evidence="5">
    <location>
        <position position="36"/>
    </location>
    <ligand>
        <name>AMP</name>
        <dbReference type="ChEBI" id="CHEBI:456215"/>
    </ligand>
</feature>
<feature type="binding site" evidence="5">
    <location>
        <begin position="85"/>
        <end position="88"/>
    </location>
    <ligand>
        <name>AMP</name>
        <dbReference type="ChEBI" id="CHEBI:456215"/>
    </ligand>
</feature>
<dbReference type="PROSITE" id="PS00113">
    <property type="entry name" value="ADENYLATE_KINASE"/>
    <property type="match status" value="1"/>
</dbReference>
<evidence type="ECO:0000256" key="7">
    <source>
        <dbReference type="RuleBase" id="RU003331"/>
    </source>
</evidence>
<dbReference type="RefSeq" id="WP_065673761.1">
    <property type="nucleotide sequence ID" value="NZ_LYSN01000023.1"/>
</dbReference>
<feature type="binding site" evidence="5">
    <location>
        <position position="31"/>
    </location>
    <ligand>
        <name>AMP</name>
        <dbReference type="ChEBI" id="CHEBI:456215"/>
    </ligand>
</feature>
<dbReference type="InterPro" id="IPR000850">
    <property type="entry name" value="Adenylat/UMP-CMP_kin"/>
</dbReference>
<dbReference type="GO" id="GO:0005524">
    <property type="term" value="F:ATP binding"/>
    <property type="evidence" value="ECO:0007669"/>
    <property type="project" value="UniProtKB-UniRule"/>
</dbReference>
<dbReference type="NCBIfam" id="NF011100">
    <property type="entry name" value="PRK14527.1"/>
    <property type="match status" value="1"/>
</dbReference>
<feature type="binding site" evidence="5">
    <location>
        <position position="92"/>
    </location>
    <ligand>
        <name>AMP</name>
        <dbReference type="ChEBI" id="CHEBI:456215"/>
    </ligand>
</feature>
<dbReference type="GO" id="GO:0004017">
    <property type="term" value="F:AMP kinase activity"/>
    <property type="evidence" value="ECO:0007669"/>
    <property type="project" value="UniProtKB-UniRule"/>
</dbReference>
<evidence type="ECO:0000313" key="8">
    <source>
        <dbReference type="EMBL" id="RFT43860.1"/>
    </source>
</evidence>
<feature type="binding site" evidence="5">
    <location>
        <begin position="10"/>
        <end position="15"/>
    </location>
    <ligand>
        <name>ATP</name>
        <dbReference type="ChEBI" id="CHEBI:30616"/>
    </ligand>
</feature>
<comment type="domain">
    <text evidence="5">Consists of three domains, a large central CORE domain and two small peripheral domains, NMPbind and LID, which undergo movements during catalysis. The LID domain closes over the site of phosphoryl transfer upon ATP binding. Assembling and dissambling the active center during each catalytic cycle provides an effective means to prevent ATP hydrolysis.</text>
</comment>
<feature type="binding site" evidence="5">
    <location>
        <position position="133"/>
    </location>
    <ligand>
        <name>AMP</name>
        <dbReference type="ChEBI" id="CHEBI:456215"/>
    </ligand>
</feature>
<dbReference type="SUPFAM" id="SSF52540">
    <property type="entry name" value="P-loop containing nucleoside triphosphate hydrolases"/>
    <property type="match status" value="1"/>
</dbReference>
<comment type="similarity">
    <text evidence="5 6">Belongs to the adenylate kinase family.</text>
</comment>
<keyword evidence="2 5" id="KW-0545">Nucleotide biosynthesis</keyword>
<evidence type="ECO:0000256" key="1">
    <source>
        <dbReference type="ARBA" id="ARBA00022679"/>
    </source>
</evidence>
<comment type="subunit">
    <text evidence="5 7">Monomer.</text>
</comment>
<dbReference type="NCBIfam" id="NF001381">
    <property type="entry name" value="PRK00279.1-3"/>
    <property type="match status" value="1"/>
</dbReference>
<feature type="binding site" evidence="5">
    <location>
        <begin position="57"/>
        <end position="59"/>
    </location>
    <ligand>
        <name>AMP</name>
        <dbReference type="ChEBI" id="CHEBI:456215"/>
    </ligand>
</feature>
<gene>
    <name evidence="5" type="primary">adk</name>
    <name evidence="8" type="ORF">CHT91_07450</name>
</gene>
<keyword evidence="3 5" id="KW-0547">Nucleotide-binding</keyword>
<dbReference type="Pfam" id="PF00406">
    <property type="entry name" value="ADK"/>
    <property type="match status" value="1"/>
</dbReference>
<feature type="binding site" evidence="5">
    <location>
        <position position="144"/>
    </location>
    <ligand>
        <name>AMP</name>
        <dbReference type="ChEBI" id="CHEBI:456215"/>
    </ligand>
</feature>
<sequence>MRLLIMGAPGAGKGTQATAIAEHCSVPAISTGDMFRANIKNGTELGKKVKAIMDAGDLVPDELTDAIVVDRLHQDDAANGFLLDGYPRNMHQVEALDAYLKEHGQELDAVISLDVDPELLTQRLLKRAEIEGRTDDNEETIRNRMKVYSSQTEPLLEHYRSAGILVPVDGVGEIDEVRQRIFAALDSKN</sequence>
<evidence type="ECO:0000256" key="5">
    <source>
        <dbReference type="HAMAP-Rule" id="MF_00235"/>
    </source>
</evidence>
<dbReference type="GO" id="GO:0044209">
    <property type="term" value="P:AMP salvage"/>
    <property type="evidence" value="ECO:0007669"/>
    <property type="project" value="UniProtKB-UniRule"/>
</dbReference>
<evidence type="ECO:0000313" key="9">
    <source>
        <dbReference type="Proteomes" id="UP000259211"/>
    </source>
</evidence>
<evidence type="ECO:0000256" key="6">
    <source>
        <dbReference type="RuleBase" id="RU003330"/>
    </source>
</evidence>
<feature type="region of interest" description="NMP" evidence="5">
    <location>
        <begin position="30"/>
        <end position="59"/>
    </location>
</feature>
<keyword evidence="4 5" id="KW-0418">Kinase</keyword>
<keyword evidence="1 5" id="KW-0808">Transferase</keyword>